<evidence type="ECO:0000313" key="3">
    <source>
        <dbReference type="Proteomes" id="UP000006177"/>
    </source>
</evidence>
<dbReference type="EMBL" id="CP002919">
    <property type="protein sequence ID" value="AFS54636.1"/>
    <property type="molecule type" value="Genomic_DNA"/>
</dbReference>
<organism evidence="2 3">
    <name type="scientific">Leptospirillum ferriphilum (strain ML-04)</name>
    <dbReference type="NCBI Taxonomy" id="1048260"/>
    <lineage>
        <taxon>Bacteria</taxon>
        <taxon>Pseudomonadati</taxon>
        <taxon>Nitrospirota</taxon>
        <taxon>Nitrospiria</taxon>
        <taxon>Nitrospirales</taxon>
        <taxon>Nitrospiraceae</taxon>
        <taxon>Leptospirillum</taxon>
    </lineage>
</organism>
<gene>
    <name evidence="2" type="ordered locus">LFML04_2447</name>
</gene>
<dbReference type="KEGG" id="lfi:LFML04_2447"/>
<dbReference type="HOGENOM" id="CLU_1320377_0_0_0"/>
<dbReference type="PATRIC" id="fig|1048260.3.peg.2662"/>
<proteinExistence type="predicted"/>
<dbReference type="AlphaFoldDB" id="J9ZEN1"/>
<reference evidence="2 3" key="1">
    <citation type="journal article" date="2011" name="J. Microbiol.">
        <title>Complete genome of Leptospirillum ferriphilum ML-04 provides insight into its physiology and environmental adaptation.</title>
        <authorList>
            <person name="Mi S."/>
            <person name="Song J."/>
            <person name="Lin J."/>
            <person name="Che Y."/>
            <person name="Zheng H."/>
            <person name="Lin J."/>
        </authorList>
    </citation>
    <scope>NUCLEOTIDE SEQUENCE [LARGE SCALE GENOMIC DNA]</scope>
    <source>
        <strain evidence="2 3">ML-04</strain>
    </source>
</reference>
<feature type="transmembrane region" description="Helical" evidence="1">
    <location>
        <begin position="187"/>
        <end position="208"/>
    </location>
</feature>
<name>J9ZEN1_LEPFM</name>
<protein>
    <submittedName>
        <fullName evidence="2">Uncharacterized protein</fullName>
    </submittedName>
</protein>
<evidence type="ECO:0000313" key="2">
    <source>
        <dbReference type="EMBL" id="AFS54636.1"/>
    </source>
</evidence>
<sequence length="209" mass="22261">MANVKEGMKLIGGMEPTPEQIHRIQAIAHSFDIPQNDALFPFMVALETYHGIFTRLPNEITKKTTAAADKAAENAASLAKNKVEVAVAELVPSISGPLAEAAGRAVRQAQVGKSMLTVWGAMLIIGFVFTVGWFFGAHELTAAQSGKFAWSQFMIDAGTRIGLGIASPSLIMLGGLVFVSQEGKPDIWGWASFLLGCASLSVLILLAFK</sequence>
<dbReference type="STRING" id="1048260.LFML04_2447"/>
<keyword evidence="1" id="KW-0472">Membrane</keyword>
<feature type="transmembrane region" description="Helical" evidence="1">
    <location>
        <begin position="157"/>
        <end position="181"/>
    </location>
</feature>
<evidence type="ECO:0000256" key="1">
    <source>
        <dbReference type="SAM" id="Phobius"/>
    </source>
</evidence>
<feature type="transmembrane region" description="Helical" evidence="1">
    <location>
        <begin position="116"/>
        <end position="136"/>
    </location>
</feature>
<dbReference type="Proteomes" id="UP000006177">
    <property type="component" value="Chromosome"/>
</dbReference>
<accession>J9ZEN1</accession>
<keyword evidence="1" id="KW-0812">Transmembrane</keyword>
<dbReference type="RefSeq" id="WP_014962139.1">
    <property type="nucleotide sequence ID" value="NC_018649.1"/>
</dbReference>
<keyword evidence="1" id="KW-1133">Transmembrane helix</keyword>